<reference evidence="2" key="1">
    <citation type="journal article" date="2022" name="Nat. Commun.">
        <title>Chromosome evolution and the genetic basis of agronomically important traits in greater yam.</title>
        <authorList>
            <person name="Bredeson J.V."/>
            <person name="Lyons J.B."/>
            <person name="Oniyinde I.O."/>
            <person name="Okereke N.R."/>
            <person name="Kolade O."/>
            <person name="Nnabue I."/>
            <person name="Nwadili C.O."/>
            <person name="Hribova E."/>
            <person name="Parker M."/>
            <person name="Nwogha J."/>
            <person name="Shu S."/>
            <person name="Carlson J."/>
            <person name="Kariba R."/>
            <person name="Muthemba S."/>
            <person name="Knop K."/>
            <person name="Barton G.J."/>
            <person name="Sherwood A.V."/>
            <person name="Lopez-Montes A."/>
            <person name="Asiedu R."/>
            <person name="Jamnadass R."/>
            <person name="Muchugi A."/>
            <person name="Goodstein D."/>
            <person name="Egesi C.N."/>
            <person name="Featherston J."/>
            <person name="Asfaw A."/>
            <person name="Simpson G.G."/>
            <person name="Dolezel J."/>
            <person name="Hendre P.S."/>
            <person name="Van Deynze A."/>
            <person name="Kumar P.L."/>
            <person name="Obidiegwu J.E."/>
            <person name="Bhattacharjee R."/>
            <person name="Rokhsar D.S."/>
        </authorList>
    </citation>
    <scope>NUCLEOTIDE SEQUENCE [LARGE SCALE GENOMIC DNA]</scope>
    <source>
        <strain evidence="2">cv. TDa95/00328</strain>
    </source>
</reference>
<keyword evidence="2" id="KW-1185">Reference proteome</keyword>
<proteinExistence type="predicted"/>
<organism evidence="1 2">
    <name type="scientific">Dioscorea alata</name>
    <name type="common">Purple yam</name>
    <dbReference type="NCBI Taxonomy" id="55571"/>
    <lineage>
        <taxon>Eukaryota</taxon>
        <taxon>Viridiplantae</taxon>
        <taxon>Streptophyta</taxon>
        <taxon>Embryophyta</taxon>
        <taxon>Tracheophyta</taxon>
        <taxon>Spermatophyta</taxon>
        <taxon>Magnoliopsida</taxon>
        <taxon>Liliopsida</taxon>
        <taxon>Dioscoreales</taxon>
        <taxon>Dioscoreaceae</taxon>
        <taxon>Dioscorea</taxon>
    </lineage>
</organism>
<name>A0ACB7UHK8_DIOAL</name>
<evidence type="ECO:0000313" key="2">
    <source>
        <dbReference type="Proteomes" id="UP000827976"/>
    </source>
</evidence>
<protein>
    <submittedName>
        <fullName evidence="1">Dynamin protein</fullName>
    </submittedName>
</protein>
<sequence length="81" mass="9008">MGVLAFSSMVEGRNEELSTAKLSGGARIHFIFQLIFVKSLEEVDPCSDVTDENIRMVIQNATSPRSSLFVPEVDISLWSFN</sequence>
<comment type="caution">
    <text evidence="1">The sequence shown here is derived from an EMBL/GenBank/DDBJ whole genome shotgun (WGS) entry which is preliminary data.</text>
</comment>
<accession>A0ACB7UHK8</accession>
<dbReference type="EMBL" id="CM037026">
    <property type="protein sequence ID" value="KAH7659779.1"/>
    <property type="molecule type" value="Genomic_DNA"/>
</dbReference>
<evidence type="ECO:0000313" key="1">
    <source>
        <dbReference type="EMBL" id="KAH7659779.1"/>
    </source>
</evidence>
<gene>
    <name evidence="1" type="ORF">IHE45_16G053200</name>
</gene>
<dbReference type="Proteomes" id="UP000827976">
    <property type="component" value="Chromosome 16"/>
</dbReference>